<name>A0A9J7LSB1_BRAFL</name>
<feature type="binding site" evidence="8">
    <location>
        <position position="36"/>
    </location>
    <ligand>
        <name>Mg(2+)</name>
        <dbReference type="ChEBI" id="CHEBI:18420"/>
    </ligand>
</feature>
<dbReference type="PIRSF" id="PIRSF031051">
    <property type="entry name" value="PyrdxlP_Pase_PHOSPHO2"/>
    <property type="match status" value="1"/>
</dbReference>
<comment type="cofactor">
    <cofactor evidence="1 8">
        <name>Mg(2+)</name>
        <dbReference type="ChEBI" id="CHEBI:18420"/>
    </cofactor>
</comment>
<evidence type="ECO:0000313" key="9">
    <source>
        <dbReference type="Proteomes" id="UP000001554"/>
    </source>
</evidence>
<dbReference type="PANTHER" id="PTHR20889:SF12">
    <property type="entry name" value="LP01149P"/>
    <property type="match status" value="1"/>
</dbReference>
<evidence type="ECO:0000313" key="10">
    <source>
        <dbReference type="RefSeq" id="XP_035687314.1"/>
    </source>
</evidence>
<evidence type="ECO:0000256" key="1">
    <source>
        <dbReference type="ARBA" id="ARBA00001946"/>
    </source>
</evidence>
<sequence>MGAAMSLSYVSASQATFLPRMTQKKKKKALVVFDFDNTIIDEDGDDWILKLAPGREAPDWLRQTYREGFLTEYMERIFQYLHDNGTTPDEILDSLKKILYTYKRQDVLKFIASNSNKFDCIVISDSNTVFIEAVLKGGGVKHAVNNVFTNPAHFDESNCLHIEPFHNHACKSCPVNMCKKTILIEYIGTQAQDGVVYDKVVYVGDGVNDLCPCKGLSGSDIAMPRRGFRLIEKLAKMSLRAKLIPWESGSEVLAVLAKRLYLDILLFG</sequence>
<feature type="binding site" evidence="7">
    <location>
        <position position="125"/>
    </location>
    <ligand>
        <name>substrate</name>
    </ligand>
</feature>
<dbReference type="NCBIfam" id="TIGR01488">
    <property type="entry name" value="HAD-SF-IB"/>
    <property type="match status" value="1"/>
</dbReference>
<evidence type="ECO:0000256" key="2">
    <source>
        <dbReference type="ARBA" id="ARBA00008541"/>
    </source>
</evidence>
<dbReference type="InterPro" id="IPR016965">
    <property type="entry name" value="Pase_PHOSPHO-typ"/>
</dbReference>
<dbReference type="KEGG" id="bfo:118423306"/>
<dbReference type="AlphaFoldDB" id="A0A9J7LSB1"/>
<dbReference type="SUPFAM" id="SSF56784">
    <property type="entry name" value="HAD-like"/>
    <property type="match status" value="1"/>
</dbReference>
<proteinExistence type="inferred from homology"/>
<reference evidence="9" key="1">
    <citation type="journal article" date="2020" name="Nat. Ecol. Evol.">
        <title>Deeply conserved synteny resolves early events in vertebrate evolution.</title>
        <authorList>
            <person name="Simakov O."/>
            <person name="Marletaz F."/>
            <person name="Yue J.X."/>
            <person name="O'Connell B."/>
            <person name="Jenkins J."/>
            <person name="Brandt A."/>
            <person name="Calef R."/>
            <person name="Tung C.H."/>
            <person name="Huang T.K."/>
            <person name="Schmutz J."/>
            <person name="Satoh N."/>
            <person name="Yu J.K."/>
            <person name="Putnam N.H."/>
            <person name="Green R.E."/>
            <person name="Rokhsar D.S."/>
        </authorList>
    </citation>
    <scope>NUCLEOTIDE SEQUENCE [LARGE SCALE GENOMIC DNA]</scope>
    <source>
        <strain evidence="9">S238N-H82</strain>
    </source>
</reference>
<dbReference type="Proteomes" id="UP000001554">
    <property type="component" value="Chromosome 1"/>
</dbReference>
<dbReference type="InterPro" id="IPR036412">
    <property type="entry name" value="HAD-like_sf"/>
</dbReference>
<dbReference type="NCBIfam" id="TIGR01489">
    <property type="entry name" value="DKMTPPase-SF"/>
    <property type="match status" value="1"/>
</dbReference>
<dbReference type="Gene3D" id="3.40.50.1000">
    <property type="entry name" value="HAD superfamily/HAD-like"/>
    <property type="match status" value="1"/>
</dbReference>
<evidence type="ECO:0000256" key="5">
    <source>
        <dbReference type="ARBA" id="ARBA00022842"/>
    </source>
</evidence>
<feature type="binding site" evidence="8">
    <location>
        <position position="205"/>
    </location>
    <ligand>
        <name>Mg(2+)</name>
        <dbReference type="ChEBI" id="CHEBI:18420"/>
    </ligand>
</feature>
<dbReference type="OrthoDB" id="10267182at2759"/>
<keyword evidence="5 8" id="KW-0460">Magnesium</keyword>
<dbReference type="GO" id="GO:0016791">
    <property type="term" value="F:phosphatase activity"/>
    <property type="evidence" value="ECO:0000318"/>
    <property type="project" value="GO_Central"/>
</dbReference>
<feature type="binding site" evidence="8">
    <location>
        <position position="34"/>
    </location>
    <ligand>
        <name>Mg(2+)</name>
        <dbReference type="ChEBI" id="CHEBI:18420"/>
    </ligand>
</feature>
<feature type="binding site" evidence="7">
    <location>
        <position position="45"/>
    </location>
    <ligand>
        <name>substrate</name>
    </ligand>
</feature>
<evidence type="ECO:0000256" key="6">
    <source>
        <dbReference type="PIRSR" id="PIRSR031051-1"/>
    </source>
</evidence>
<dbReference type="Pfam" id="PF06888">
    <property type="entry name" value="Put_Phosphatase"/>
    <property type="match status" value="1"/>
</dbReference>
<protein>
    <submittedName>
        <fullName evidence="10">Pyridoxal phosphate phosphatase PHOSPHO2-like</fullName>
    </submittedName>
</protein>
<evidence type="ECO:0000256" key="8">
    <source>
        <dbReference type="PIRSR" id="PIRSR031051-3"/>
    </source>
</evidence>
<accession>A0A9J7LSB1</accession>
<dbReference type="PANTHER" id="PTHR20889">
    <property type="entry name" value="PHOSPHATASE, ORPHAN 1, 2"/>
    <property type="match status" value="1"/>
</dbReference>
<keyword evidence="3 8" id="KW-0479">Metal-binding</keyword>
<dbReference type="OMA" id="ENMGLTH"/>
<keyword evidence="9" id="KW-1185">Reference proteome</keyword>
<reference evidence="10" key="2">
    <citation type="submission" date="2025-08" db="UniProtKB">
        <authorList>
            <consortium name="RefSeq"/>
        </authorList>
    </citation>
    <scope>IDENTIFICATION</scope>
    <source>
        <strain evidence="10">S238N-H82</strain>
        <tissue evidence="10">Testes</tissue>
    </source>
</reference>
<feature type="active site" description="Proton donor" evidence="6">
    <location>
        <position position="36"/>
    </location>
</feature>
<dbReference type="RefSeq" id="XP_035687314.1">
    <property type="nucleotide sequence ID" value="XM_035831421.1"/>
</dbReference>
<gene>
    <name evidence="10" type="primary">LOC118423306</name>
</gene>
<dbReference type="GeneID" id="118423306"/>
<comment type="similarity">
    <text evidence="2">Belongs to the HAD-like hydrolase superfamily. PHOSPHO family.</text>
</comment>
<keyword evidence="4" id="KW-0378">Hydrolase</keyword>
<feature type="active site" description="Proton donor" evidence="6">
    <location>
        <position position="34"/>
    </location>
</feature>
<evidence type="ECO:0000256" key="3">
    <source>
        <dbReference type="ARBA" id="ARBA00022723"/>
    </source>
</evidence>
<organism evidence="9 10">
    <name type="scientific">Branchiostoma floridae</name>
    <name type="common">Florida lancelet</name>
    <name type="synonym">Amphioxus</name>
    <dbReference type="NCBI Taxonomy" id="7739"/>
    <lineage>
        <taxon>Eukaryota</taxon>
        <taxon>Metazoa</taxon>
        <taxon>Chordata</taxon>
        <taxon>Cephalochordata</taxon>
        <taxon>Leptocardii</taxon>
        <taxon>Amphioxiformes</taxon>
        <taxon>Branchiostomatidae</taxon>
        <taxon>Branchiostoma</taxon>
    </lineage>
</organism>
<evidence type="ECO:0000256" key="7">
    <source>
        <dbReference type="PIRSR" id="PIRSR031051-2"/>
    </source>
</evidence>
<dbReference type="GO" id="GO:0046872">
    <property type="term" value="F:metal ion binding"/>
    <property type="evidence" value="ECO:0007669"/>
    <property type="project" value="UniProtKB-KW"/>
</dbReference>
<dbReference type="InterPro" id="IPR006384">
    <property type="entry name" value="HAD_hydro_PyrdxlP_Pase-like"/>
</dbReference>
<dbReference type="InterPro" id="IPR023214">
    <property type="entry name" value="HAD_sf"/>
</dbReference>
<evidence type="ECO:0000256" key="4">
    <source>
        <dbReference type="ARBA" id="ARBA00022801"/>
    </source>
</evidence>